<dbReference type="Pfam" id="PF00005">
    <property type="entry name" value="ABC_tran"/>
    <property type="match status" value="1"/>
</dbReference>
<organism evidence="7 8">
    <name type="scientific">Nonomuraea maheshkhaliensis</name>
    <dbReference type="NCBI Taxonomy" id="419590"/>
    <lineage>
        <taxon>Bacteria</taxon>
        <taxon>Bacillati</taxon>
        <taxon>Actinomycetota</taxon>
        <taxon>Actinomycetes</taxon>
        <taxon>Streptosporangiales</taxon>
        <taxon>Streptosporangiaceae</taxon>
        <taxon>Nonomuraea</taxon>
    </lineage>
</organism>
<keyword evidence="8" id="KW-1185">Reference proteome</keyword>
<dbReference type="PANTHER" id="PTHR42711:SF13">
    <property type="entry name" value="ABC TRANSPORTER, ATP-BINDING PROTEIN"/>
    <property type="match status" value="1"/>
</dbReference>
<dbReference type="SUPFAM" id="SSF52540">
    <property type="entry name" value="P-loop containing nucleoside triphosphate hydrolases"/>
    <property type="match status" value="1"/>
</dbReference>
<dbReference type="Proteomes" id="UP001500064">
    <property type="component" value="Unassembled WGS sequence"/>
</dbReference>
<dbReference type="SMART" id="SM00382">
    <property type="entry name" value="AAA"/>
    <property type="match status" value="1"/>
</dbReference>
<proteinExistence type="predicted"/>
<dbReference type="RefSeq" id="WP_346109850.1">
    <property type="nucleotide sequence ID" value="NZ_BAAAMU010000050.1"/>
</dbReference>
<name>A0ABP4RQC5_9ACTN</name>
<reference evidence="8" key="1">
    <citation type="journal article" date="2019" name="Int. J. Syst. Evol. Microbiol.">
        <title>The Global Catalogue of Microorganisms (GCM) 10K type strain sequencing project: providing services to taxonomists for standard genome sequencing and annotation.</title>
        <authorList>
            <consortium name="The Broad Institute Genomics Platform"/>
            <consortium name="The Broad Institute Genome Sequencing Center for Infectious Disease"/>
            <person name="Wu L."/>
            <person name="Ma J."/>
        </authorList>
    </citation>
    <scope>NUCLEOTIDE SEQUENCE [LARGE SCALE GENOMIC DNA]</scope>
    <source>
        <strain evidence="8">JCM 13929</strain>
    </source>
</reference>
<feature type="domain" description="ABC transporter" evidence="6">
    <location>
        <begin position="9"/>
        <end position="239"/>
    </location>
</feature>
<dbReference type="EMBL" id="BAAAMU010000050">
    <property type="protein sequence ID" value="GAA1654499.1"/>
    <property type="molecule type" value="Genomic_DNA"/>
</dbReference>
<evidence type="ECO:0000256" key="4">
    <source>
        <dbReference type="ARBA" id="ARBA00022840"/>
    </source>
</evidence>
<dbReference type="Pfam" id="PF13732">
    <property type="entry name" value="DrrA1-3_C"/>
    <property type="match status" value="1"/>
</dbReference>
<evidence type="ECO:0000256" key="1">
    <source>
        <dbReference type="ARBA" id="ARBA00004202"/>
    </source>
</evidence>
<sequence length="315" mass="34599">MGGDRQAAIEVIGLSKRFGERVAVEDLTFEIGQGEVFGLLGPNGAGKTTTVRMLATLLRPTAGRARVAGVEVTPENGARVRERVSVMPETPGLYARLSVEENLRLFACLYGRGSREADRRIGEVLDEVRMAERRRDLVSTLSKGLRQRVALARALLPGAPVLFLDEPTQGLDPAATHEVRELIAGLRTHGTTILLTTHRLEEAERLCDRVAFLRSRLIAAGRPDELRRRLFTPSIDVELAGPVQEPDKLFGRVDGITGWVGDRDRYQVSVTDPRRVAPLLADALVSAHAGIVHLAESEHSLEDVYLELVREEEPG</sequence>
<dbReference type="PANTHER" id="PTHR42711">
    <property type="entry name" value="ABC TRANSPORTER ATP-BINDING PROTEIN"/>
    <property type="match status" value="1"/>
</dbReference>
<evidence type="ECO:0000313" key="8">
    <source>
        <dbReference type="Proteomes" id="UP001500064"/>
    </source>
</evidence>
<dbReference type="GO" id="GO:0005524">
    <property type="term" value="F:ATP binding"/>
    <property type="evidence" value="ECO:0007669"/>
    <property type="project" value="UniProtKB-KW"/>
</dbReference>
<comment type="subcellular location">
    <subcellularLocation>
        <location evidence="1">Cell membrane</location>
        <topology evidence="1">Peripheral membrane protein</topology>
    </subcellularLocation>
</comment>
<gene>
    <name evidence="7" type="ORF">GCM10009733_059820</name>
</gene>
<keyword evidence="3" id="KW-0547">Nucleotide-binding</keyword>
<dbReference type="InterPro" id="IPR025302">
    <property type="entry name" value="DrrA1/2-like_C"/>
</dbReference>
<evidence type="ECO:0000256" key="3">
    <source>
        <dbReference type="ARBA" id="ARBA00022741"/>
    </source>
</evidence>
<dbReference type="CDD" id="cd03230">
    <property type="entry name" value="ABC_DR_subfamily_A"/>
    <property type="match status" value="1"/>
</dbReference>
<comment type="caution">
    <text evidence="7">The sequence shown here is derived from an EMBL/GenBank/DDBJ whole genome shotgun (WGS) entry which is preliminary data.</text>
</comment>
<dbReference type="InterPro" id="IPR003593">
    <property type="entry name" value="AAA+_ATPase"/>
</dbReference>
<evidence type="ECO:0000256" key="5">
    <source>
        <dbReference type="ARBA" id="ARBA00023251"/>
    </source>
</evidence>
<keyword evidence="4 7" id="KW-0067">ATP-binding</keyword>
<dbReference type="PROSITE" id="PS50893">
    <property type="entry name" value="ABC_TRANSPORTER_2"/>
    <property type="match status" value="1"/>
</dbReference>
<protein>
    <submittedName>
        <fullName evidence="7">ABC transporter ATP-binding protein</fullName>
    </submittedName>
</protein>
<evidence type="ECO:0000259" key="6">
    <source>
        <dbReference type="PROSITE" id="PS50893"/>
    </source>
</evidence>
<dbReference type="InterPro" id="IPR027417">
    <property type="entry name" value="P-loop_NTPase"/>
</dbReference>
<keyword evidence="2" id="KW-0813">Transport</keyword>
<evidence type="ECO:0000256" key="2">
    <source>
        <dbReference type="ARBA" id="ARBA00022448"/>
    </source>
</evidence>
<keyword evidence="5" id="KW-0046">Antibiotic resistance</keyword>
<dbReference type="Gene3D" id="3.40.50.300">
    <property type="entry name" value="P-loop containing nucleotide triphosphate hydrolases"/>
    <property type="match status" value="1"/>
</dbReference>
<accession>A0ABP4RQC5</accession>
<dbReference type="InterPro" id="IPR050763">
    <property type="entry name" value="ABC_transporter_ATP-binding"/>
</dbReference>
<evidence type="ECO:0000313" key="7">
    <source>
        <dbReference type="EMBL" id="GAA1654499.1"/>
    </source>
</evidence>
<dbReference type="InterPro" id="IPR003439">
    <property type="entry name" value="ABC_transporter-like_ATP-bd"/>
</dbReference>